<proteinExistence type="predicted"/>
<name>A0A671E6X6_RHIFE</name>
<reference evidence="2" key="5">
    <citation type="submission" date="2025-09" db="UniProtKB">
        <authorList>
            <consortium name="Ensembl"/>
        </authorList>
    </citation>
    <scope>IDENTIFICATION</scope>
</reference>
<evidence type="ECO:0000313" key="2">
    <source>
        <dbReference type="Ensembl" id="ENSRFEP00010006282.1"/>
    </source>
</evidence>
<reference evidence="2 3" key="2">
    <citation type="journal article" date="2018" name="Annu Rev Anim Biosci">
        <title>Bat Biology, Genomes, and the Bat1K Project: To Generate Chromosome-Level Genomes for All Living Bat Species.</title>
        <authorList>
            <person name="Teeling E.C."/>
            <person name="Vernes S.C."/>
            <person name="Davalos L.M."/>
            <person name="Ray D.A."/>
            <person name="Gilbert M.T.P."/>
            <person name="Myers E."/>
        </authorList>
    </citation>
    <scope>NUCLEOTIDE SEQUENCE</scope>
</reference>
<dbReference type="Ensembl" id="ENSRFET00010006887.1">
    <property type="protein sequence ID" value="ENSRFEP00010006282.1"/>
    <property type="gene ID" value="ENSRFEG00010004278.1"/>
</dbReference>
<evidence type="ECO:0000313" key="3">
    <source>
        <dbReference type="Proteomes" id="UP000472240"/>
    </source>
</evidence>
<reference evidence="3" key="3">
    <citation type="submission" date="2018-12" db="EMBL/GenBank/DDBJ databases">
        <title>G10K-VGP greater horseshoe bat female genome, primary haplotype.</title>
        <authorList>
            <person name="Teeling E."/>
            <person name="Myers G."/>
            <person name="Vernes S."/>
            <person name="Pippel M."/>
            <person name="Winkler S."/>
            <person name="Fedrigo O."/>
            <person name="Rhie A."/>
            <person name="Koren S."/>
            <person name="Phillippy A."/>
            <person name="Lewin H."/>
            <person name="Damas J."/>
            <person name="Howe K."/>
            <person name="Mountcastle J."/>
            <person name="Jarvis E.D."/>
        </authorList>
    </citation>
    <scope>NUCLEOTIDE SEQUENCE [LARGE SCALE GENOMIC DNA]</scope>
</reference>
<feature type="transmembrane region" description="Helical" evidence="1">
    <location>
        <begin position="21"/>
        <end position="49"/>
    </location>
</feature>
<evidence type="ECO:0000256" key="1">
    <source>
        <dbReference type="SAM" id="Phobius"/>
    </source>
</evidence>
<gene>
    <name evidence="2" type="primary">CLEC4E</name>
</gene>
<dbReference type="GeneTree" id="ENSGT00940000160666"/>
<sequence length="92" mass="10313">MNSSKSSASQCTERGCFSSQVFLWTVAGISVLLLSACFITRCIVTYHVFQLCDEKKFQPHEDPMEFSCYNDGSGTIFPNLNIKIYTSTFSGF</sequence>
<keyword evidence="3" id="KW-1185">Reference proteome</keyword>
<keyword evidence="1" id="KW-1133">Transmembrane helix</keyword>
<accession>A0A671E6X6</accession>
<reference evidence="2 3" key="1">
    <citation type="journal article" date="2015" name="Annu Rev Anim Biosci">
        <title>The Genome 10K Project: a way forward.</title>
        <authorList>
            <person name="Koepfli K.P."/>
            <person name="Paten B."/>
            <person name="O'Brien S.J."/>
            <person name="Koepfli K.P."/>
            <person name="Paten B."/>
            <person name="Antunes A."/>
            <person name="Belov K."/>
            <person name="Bustamante C."/>
            <person name="Castoe T.A."/>
            <person name="Clawson H."/>
            <person name="Crawford A.J."/>
            <person name="Diekhans M."/>
            <person name="Distel D."/>
            <person name="Durbin R."/>
            <person name="Earl D."/>
            <person name="Fujita M.K."/>
            <person name="Gamble T."/>
            <person name="Georges A."/>
            <person name="Gemmell N."/>
            <person name="Gilbert M.T."/>
            <person name="Graves J.M."/>
            <person name="Green R.E."/>
            <person name="Hickey G."/>
            <person name="Jarvis E.D."/>
            <person name="Johnson W."/>
            <person name="Komissarov A."/>
            <person name="Korf I."/>
            <person name="Kuhn R."/>
            <person name="Larkin D.M."/>
            <person name="Lewin H."/>
            <person name="Lopez J.V."/>
            <person name="Ma J."/>
            <person name="Marques-Bonet T."/>
            <person name="Miller W."/>
            <person name="Murphy R."/>
            <person name="Pevzner P."/>
            <person name="Shapiro B."/>
            <person name="Steiner C."/>
            <person name="Tamazian G."/>
            <person name="Venkatesh B."/>
            <person name="Wang J."/>
            <person name="Wayne R."/>
            <person name="Wiley E."/>
            <person name="Yang H."/>
            <person name="Zhang G."/>
            <person name="Haussler D."/>
            <person name="Ryder O."/>
            <person name="O'Brien S.J."/>
        </authorList>
    </citation>
    <scope>NUCLEOTIDE SEQUENCE</scope>
</reference>
<organism evidence="2 3">
    <name type="scientific">Rhinolophus ferrumequinum</name>
    <name type="common">Greater horseshoe bat</name>
    <dbReference type="NCBI Taxonomy" id="59479"/>
    <lineage>
        <taxon>Eukaryota</taxon>
        <taxon>Metazoa</taxon>
        <taxon>Chordata</taxon>
        <taxon>Craniata</taxon>
        <taxon>Vertebrata</taxon>
        <taxon>Euteleostomi</taxon>
        <taxon>Mammalia</taxon>
        <taxon>Eutheria</taxon>
        <taxon>Laurasiatheria</taxon>
        <taxon>Chiroptera</taxon>
        <taxon>Yinpterochiroptera</taxon>
        <taxon>Rhinolophoidea</taxon>
        <taxon>Rhinolophidae</taxon>
        <taxon>Rhinolophinae</taxon>
        <taxon>Rhinolophus</taxon>
    </lineage>
</organism>
<protein>
    <submittedName>
        <fullName evidence="2">C-type lectin domain family 4 member E</fullName>
    </submittedName>
</protein>
<reference evidence="2" key="4">
    <citation type="submission" date="2025-08" db="UniProtKB">
        <authorList>
            <consortium name="Ensembl"/>
        </authorList>
    </citation>
    <scope>IDENTIFICATION</scope>
</reference>
<keyword evidence="1" id="KW-0812">Transmembrane</keyword>
<keyword evidence="1" id="KW-0472">Membrane</keyword>
<dbReference type="Proteomes" id="UP000472240">
    <property type="component" value="Chromosome 10"/>
</dbReference>
<dbReference type="AlphaFoldDB" id="A0A671E6X6"/>